<dbReference type="InterPro" id="IPR001173">
    <property type="entry name" value="Glyco_trans_2-like"/>
</dbReference>
<comment type="caution">
    <text evidence="3">The sequence shown here is derived from an EMBL/GenBank/DDBJ whole genome shotgun (WGS) entry which is preliminary data.</text>
</comment>
<organism evidence="3 4">
    <name type="scientific">Aliarcobacter butzleri</name>
    <dbReference type="NCBI Taxonomy" id="28197"/>
    <lineage>
        <taxon>Bacteria</taxon>
        <taxon>Pseudomonadati</taxon>
        <taxon>Campylobacterota</taxon>
        <taxon>Epsilonproteobacteria</taxon>
        <taxon>Campylobacterales</taxon>
        <taxon>Arcobacteraceae</taxon>
        <taxon>Aliarcobacter</taxon>
    </lineage>
</organism>
<dbReference type="SUPFAM" id="SSF53448">
    <property type="entry name" value="Nucleotide-diphospho-sugar transferases"/>
    <property type="match status" value="1"/>
</dbReference>
<dbReference type="Gene3D" id="3.90.550.10">
    <property type="entry name" value="Spore Coat Polysaccharide Biosynthesis Protein SpsA, Chain A"/>
    <property type="match status" value="1"/>
</dbReference>
<evidence type="ECO:0000259" key="2">
    <source>
        <dbReference type="Pfam" id="PF00535"/>
    </source>
</evidence>
<dbReference type="CDD" id="cd00761">
    <property type="entry name" value="Glyco_tranf_GTA_type"/>
    <property type="match status" value="1"/>
</dbReference>
<dbReference type="InterPro" id="IPR029044">
    <property type="entry name" value="Nucleotide-diphossugar_trans"/>
</dbReference>
<dbReference type="AlphaFoldDB" id="A0AAP4UZL3"/>
<evidence type="ECO:0000313" key="4">
    <source>
        <dbReference type="Proteomes" id="UP001171508"/>
    </source>
</evidence>
<dbReference type="PANTHER" id="PTHR22916:SF3">
    <property type="entry name" value="UDP-GLCNAC:BETAGAL BETA-1,3-N-ACETYLGLUCOSAMINYLTRANSFERASE-LIKE PROTEIN 1"/>
    <property type="match status" value="1"/>
</dbReference>
<evidence type="ECO:0000256" key="1">
    <source>
        <dbReference type="SAM" id="Phobius"/>
    </source>
</evidence>
<dbReference type="Proteomes" id="UP001171508">
    <property type="component" value="Unassembled WGS sequence"/>
</dbReference>
<sequence>MKKISFVITSYNRKKLISNTIESIISQILFFDLCEIIIVDDASTDNTVDYLYLNYKEYIDNKDIKIISLEKNLGVSGAKNEGYINSTLEWVVFIDSDDQLLPNILEKMINVLTNTSLPLVFFRCIDQNNNFIGKKFNDNKTINIEEYLEYTSYGEALTAVNKNIVKEKPYITELRGYEGIGCSRIINKFGFALLSNLVARIYFVDGMDRLSVSSGFLKRMSLLSKGHFLMLKEFGKFMTFKNKFFYLIKAIAYYVVGNIYNFIKGNK</sequence>
<dbReference type="GO" id="GO:0016758">
    <property type="term" value="F:hexosyltransferase activity"/>
    <property type="evidence" value="ECO:0007669"/>
    <property type="project" value="UniProtKB-ARBA"/>
</dbReference>
<name>A0AAP4UZL3_9BACT</name>
<proteinExistence type="predicted"/>
<evidence type="ECO:0000313" key="3">
    <source>
        <dbReference type="EMBL" id="MDN5133251.1"/>
    </source>
</evidence>
<reference evidence="3" key="1">
    <citation type="journal article" date="2023" name="Microorganisms">
        <title>Genomic Characterization of Arcobacter butzleri Strains Isolated from Various Sources in Lithuania.</title>
        <authorList>
            <person name="Uljanovas D."/>
            <person name="Golz G."/>
            <person name="Fleischmann S."/>
            <person name="Kudirkiene E."/>
            <person name="Kasetiene N."/>
            <person name="Grineviciene A."/>
            <person name="Tamuleviciene E."/>
            <person name="Aksomaitiene J."/>
            <person name="Alter T."/>
            <person name="Malakauskas M."/>
        </authorList>
    </citation>
    <scope>NUCLEOTIDE SEQUENCE</scope>
    <source>
        <strain evidence="3">H19</strain>
    </source>
</reference>
<accession>A0AAP4UZL3</accession>
<keyword evidence="1" id="KW-0812">Transmembrane</keyword>
<feature type="transmembrane region" description="Helical" evidence="1">
    <location>
        <begin position="244"/>
        <end position="263"/>
    </location>
</feature>
<gene>
    <name evidence="3" type="ORF">PJV92_11005</name>
</gene>
<reference evidence="3" key="2">
    <citation type="submission" date="2023-01" db="EMBL/GenBank/DDBJ databases">
        <authorList>
            <person name="Uljanovas D."/>
        </authorList>
    </citation>
    <scope>NUCLEOTIDE SEQUENCE</scope>
    <source>
        <strain evidence="3">H19</strain>
    </source>
</reference>
<feature type="domain" description="Glycosyltransferase 2-like" evidence="2">
    <location>
        <begin position="5"/>
        <end position="135"/>
    </location>
</feature>
<dbReference type="Pfam" id="PF00535">
    <property type="entry name" value="Glycos_transf_2"/>
    <property type="match status" value="1"/>
</dbReference>
<dbReference type="RefSeq" id="WP_175531138.1">
    <property type="nucleotide sequence ID" value="NZ_JABWGL010000015.1"/>
</dbReference>
<dbReference type="EMBL" id="JAQJJM010000035">
    <property type="protein sequence ID" value="MDN5133251.1"/>
    <property type="molecule type" value="Genomic_DNA"/>
</dbReference>
<dbReference type="PANTHER" id="PTHR22916">
    <property type="entry name" value="GLYCOSYLTRANSFERASE"/>
    <property type="match status" value="1"/>
</dbReference>
<protein>
    <submittedName>
        <fullName evidence="3">Glycosyltransferase family 2 protein</fullName>
    </submittedName>
</protein>
<keyword evidence="1" id="KW-1133">Transmembrane helix</keyword>
<keyword evidence="1" id="KW-0472">Membrane</keyword>